<sequence length="79" mass="8981">MSAESNARDHIHAFRWWVGNPEMTRAEAELRDLAALREAVEYEIAMHAHQVATYEGISWATVADALSISPAAARRRYKR</sequence>
<organism evidence="1 2">
    <name type="scientific">Brevibacterium linens ATCC 9172</name>
    <dbReference type="NCBI Taxonomy" id="1255617"/>
    <lineage>
        <taxon>Bacteria</taxon>
        <taxon>Bacillati</taxon>
        <taxon>Actinomycetota</taxon>
        <taxon>Actinomycetes</taxon>
        <taxon>Micrococcales</taxon>
        <taxon>Brevibacteriaceae</taxon>
        <taxon>Brevibacterium</taxon>
    </lineage>
</organism>
<dbReference type="GeneID" id="303191220"/>
<dbReference type="EMBL" id="FXYY01000015">
    <property type="protein sequence ID" value="SMX89858.1"/>
    <property type="molecule type" value="Genomic_DNA"/>
</dbReference>
<accession>A0A2H1JRF0</accession>
<name>A0A2H1JRF0_BRELN</name>
<reference evidence="1 2" key="1">
    <citation type="submission" date="2017-03" db="EMBL/GenBank/DDBJ databases">
        <authorList>
            <person name="Afonso C.L."/>
            <person name="Miller P.J."/>
            <person name="Scott M.A."/>
            <person name="Spackman E."/>
            <person name="Goraichik I."/>
            <person name="Dimitrov K.M."/>
            <person name="Suarez D.L."/>
            <person name="Swayne D.E."/>
        </authorList>
    </citation>
    <scope>NUCLEOTIDE SEQUENCE [LARGE SCALE GENOMIC DNA]</scope>
    <source>
        <strain evidence="1 2">ATCC 9172</strain>
    </source>
</reference>
<evidence type="ECO:0008006" key="3">
    <source>
        <dbReference type="Google" id="ProtNLM"/>
    </source>
</evidence>
<dbReference type="Proteomes" id="UP000234641">
    <property type="component" value="Unassembled WGS sequence"/>
</dbReference>
<dbReference type="RefSeq" id="WP_029152156.1">
    <property type="nucleotide sequence ID" value="NZ_WBML01000014.1"/>
</dbReference>
<proteinExistence type="predicted"/>
<evidence type="ECO:0000313" key="1">
    <source>
        <dbReference type="EMBL" id="SMX89858.1"/>
    </source>
</evidence>
<evidence type="ECO:0000313" key="2">
    <source>
        <dbReference type="Proteomes" id="UP000234641"/>
    </source>
</evidence>
<gene>
    <name evidence="1" type="ORF">BLIN9172_02415</name>
</gene>
<protein>
    <recommendedName>
        <fullName evidence="3">Sigma-70, region 4</fullName>
    </recommendedName>
</protein>
<dbReference type="AlphaFoldDB" id="A0A2H1JRF0"/>